<organism evidence="2 3">
    <name type="scientific">Helicocarpus griseus UAMH5409</name>
    <dbReference type="NCBI Taxonomy" id="1447875"/>
    <lineage>
        <taxon>Eukaryota</taxon>
        <taxon>Fungi</taxon>
        <taxon>Dikarya</taxon>
        <taxon>Ascomycota</taxon>
        <taxon>Pezizomycotina</taxon>
        <taxon>Eurotiomycetes</taxon>
        <taxon>Eurotiomycetidae</taxon>
        <taxon>Onygenales</taxon>
        <taxon>Ajellomycetaceae</taxon>
        <taxon>Helicocarpus</taxon>
    </lineage>
</organism>
<gene>
    <name evidence="2" type="ORF">AJ79_09855</name>
</gene>
<feature type="region of interest" description="Disordered" evidence="1">
    <location>
        <begin position="1"/>
        <end position="84"/>
    </location>
</feature>
<evidence type="ECO:0000256" key="1">
    <source>
        <dbReference type="SAM" id="MobiDB-lite"/>
    </source>
</evidence>
<dbReference type="EMBL" id="PDNB01000310">
    <property type="protein sequence ID" value="PGG95818.1"/>
    <property type="molecule type" value="Genomic_DNA"/>
</dbReference>
<reference evidence="2 3" key="1">
    <citation type="submission" date="2017-10" db="EMBL/GenBank/DDBJ databases">
        <title>Comparative genomics in systemic dimorphic fungi from Ajellomycetaceae.</title>
        <authorList>
            <person name="Munoz J.F."/>
            <person name="Mcewen J.G."/>
            <person name="Clay O.K."/>
            <person name="Cuomo C.A."/>
        </authorList>
    </citation>
    <scope>NUCLEOTIDE SEQUENCE [LARGE SCALE GENOMIC DNA]</scope>
    <source>
        <strain evidence="2 3">UAMH5409</strain>
    </source>
</reference>
<dbReference type="STRING" id="1447875.A0A2B7WGT8"/>
<name>A0A2B7WGT8_9EURO</name>
<feature type="compositionally biased region" description="Low complexity" evidence="1">
    <location>
        <begin position="12"/>
        <end position="23"/>
    </location>
</feature>
<sequence length="152" mass="16687">MPSSCPHDVGLSRPSTTSETTPRNGSKLEAESSLLSTQNCRNESTSMSRELQLVPQSEENAMRATSQTNSTTTRDPQPVEAETGACDVHNLLAAISTLKRRDKAQALSNRRLKEPTASRNRHLRRASTLLDPLAELLVSKRDHEAIGFGFET</sequence>
<feature type="compositionally biased region" description="Polar residues" evidence="1">
    <location>
        <begin position="33"/>
        <end position="75"/>
    </location>
</feature>
<accession>A0A2B7WGT8</accession>
<protein>
    <submittedName>
        <fullName evidence="2">Uncharacterized protein</fullName>
    </submittedName>
</protein>
<dbReference type="AlphaFoldDB" id="A0A2B7WGT8"/>
<evidence type="ECO:0000313" key="3">
    <source>
        <dbReference type="Proteomes" id="UP000223968"/>
    </source>
</evidence>
<proteinExistence type="predicted"/>
<evidence type="ECO:0000313" key="2">
    <source>
        <dbReference type="EMBL" id="PGG95818.1"/>
    </source>
</evidence>
<comment type="caution">
    <text evidence="2">The sequence shown here is derived from an EMBL/GenBank/DDBJ whole genome shotgun (WGS) entry which is preliminary data.</text>
</comment>
<keyword evidence="3" id="KW-1185">Reference proteome</keyword>
<dbReference type="Proteomes" id="UP000223968">
    <property type="component" value="Unassembled WGS sequence"/>
</dbReference>